<dbReference type="AlphaFoldDB" id="A0A9D4VTQ8"/>
<comment type="caution">
    <text evidence="1">The sequence shown here is derived from an EMBL/GenBank/DDBJ whole genome shotgun (WGS) entry which is preliminary data.</text>
</comment>
<dbReference type="Gramene" id="Psat07G0496500-T1">
    <property type="protein sequence ID" value="KAI5389501.1"/>
    <property type="gene ID" value="KIW84_074965"/>
</dbReference>
<keyword evidence="2" id="KW-1185">Reference proteome</keyword>
<evidence type="ECO:0000313" key="2">
    <source>
        <dbReference type="Proteomes" id="UP001058974"/>
    </source>
</evidence>
<sequence>MIHYVINHISPQKRNFGLLTHVDIETIWLIENKVKVNVVSMRQDSQLSMEQMQDLTDQVKEEEILQDLKGINDLTVPRTDGYGAKFFKATCGFTKNDVINAITEFFDKDQMCCQ</sequence>
<organism evidence="1 2">
    <name type="scientific">Pisum sativum</name>
    <name type="common">Garden pea</name>
    <name type="synonym">Lathyrus oleraceus</name>
    <dbReference type="NCBI Taxonomy" id="3888"/>
    <lineage>
        <taxon>Eukaryota</taxon>
        <taxon>Viridiplantae</taxon>
        <taxon>Streptophyta</taxon>
        <taxon>Embryophyta</taxon>
        <taxon>Tracheophyta</taxon>
        <taxon>Spermatophyta</taxon>
        <taxon>Magnoliopsida</taxon>
        <taxon>eudicotyledons</taxon>
        <taxon>Gunneridae</taxon>
        <taxon>Pentapetalae</taxon>
        <taxon>rosids</taxon>
        <taxon>fabids</taxon>
        <taxon>Fabales</taxon>
        <taxon>Fabaceae</taxon>
        <taxon>Papilionoideae</taxon>
        <taxon>50 kb inversion clade</taxon>
        <taxon>NPAAA clade</taxon>
        <taxon>Hologalegina</taxon>
        <taxon>IRL clade</taxon>
        <taxon>Fabeae</taxon>
        <taxon>Lathyrus</taxon>
    </lineage>
</organism>
<name>A0A9D4VTQ8_PEA</name>
<reference evidence="1 2" key="1">
    <citation type="journal article" date="2022" name="Nat. Genet.">
        <title>Improved pea reference genome and pan-genome highlight genomic features and evolutionary characteristics.</title>
        <authorList>
            <person name="Yang T."/>
            <person name="Liu R."/>
            <person name="Luo Y."/>
            <person name="Hu S."/>
            <person name="Wang D."/>
            <person name="Wang C."/>
            <person name="Pandey M.K."/>
            <person name="Ge S."/>
            <person name="Xu Q."/>
            <person name="Li N."/>
            <person name="Li G."/>
            <person name="Huang Y."/>
            <person name="Saxena R.K."/>
            <person name="Ji Y."/>
            <person name="Li M."/>
            <person name="Yan X."/>
            <person name="He Y."/>
            <person name="Liu Y."/>
            <person name="Wang X."/>
            <person name="Xiang C."/>
            <person name="Varshney R.K."/>
            <person name="Ding H."/>
            <person name="Gao S."/>
            <person name="Zong X."/>
        </authorList>
    </citation>
    <scope>NUCLEOTIDE SEQUENCE [LARGE SCALE GENOMIC DNA]</scope>
    <source>
        <strain evidence="1 2">cv. Zhongwan 6</strain>
    </source>
</reference>
<accession>A0A9D4VTQ8</accession>
<evidence type="ECO:0000313" key="1">
    <source>
        <dbReference type="EMBL" id="KAI5389501.1"/>
    </source>
</evidence>
<dbReference type="Proteomes" id="UP001058974">
    <property type="component" value="Chromosome 7"/>
</dbReference>
<dbReference type="EMBL" id="JAMSHJ010000007">
    <property type="protein sequence ID" value="KAI5389501.1"/>
    <property type="molecule type" value="Genomic_DNA"/>
</dbReference>
<gene>
    <name evidence="1" type="ORF">KIW84_074965</name>
</gene>
<protein>
    <submittedName>
        <fullName evidence="1">Uncharacterized protein</fullName>
    </submittedName>
</protein>
<proteinExistence type="predicted"/>